<gene>
    <name evidence="1" type="ORF">BSIN_0980</name>
</gene>
<reference evidence="1 2" key="1">
    <citation type="submission" date="2017-04" db="EMBL/GenBank/DDBJ databases">
        <authorList>
            <person name="Afonso C.L."/>
            <person name="Miller P.J."/>
            <person name="Scott M.A."/>
            <person name="Spackman E."/>
            <person name="Goraichik I."/>
            <person name="Dimitrov K.M."/>
            <person name="Suarez D.L."/>
            <person name="Swayne D.E."/>
        </authorList>
    </citation>
    <scope>NUCLEOTIDE SEQUENCE [LARGE SCALE GENOMIC DNA]</scope>
    <source>
        <strain evidence="1">LMG 28154</strain>
    </source>
</reference>
<evidence type="ECO:0000313" key="2">
    <source>
        <dbReference type="Proteomes" id="UP000198460"/>
    </source>
</evidence>
<proteinExistence type="predicted"/>
<protein>
    <submittedName>
        <fullName evidence="1">Probable lipoprotein</fullName>
    </submittedName>
</protein>
<evidence type="ECO:0000313" key="1">
    <source>
        <dbReference type="EMBL" id="SMG02539.1"/>
    </source>
</evidence>
<dbReference type="AlphaFoldDB" id="A0A238HB07"/>
<name>A0A238HB07_9BURK</name>
<accession>A0A238HB07</accession>
<dbReference type="Proteomes" id="UP000198460">
    <property type="component" value="Unassembled WGS sequence"/>
</dbReference>
<dbReference type="PIRSF" id="PIRSF020555">
    <property type="entry name" value="UCP020555"/>
    <property type="match status" value="1"/>
</dbReference>
<organism evidence="1 2">
    <name type="scientific">Burkholderia singularis</name>
    <dbReference type="NCBI Taxonomy" id="1503053"/>
    <lineage>
        <taxon>Bacteria</taxon>
        <taxon>Pseudomonadati</taxon>
        <taxon>Pseudomonadota</taxon>
        <taxon>Betaproteobacteria</taxon>
        <taxon>Burkholderiales</taxon>
        <taxon>Burkholderiaceae</taxon>
        <taxon>Burkholderia</taxon>
        <taxon>pseudomallei group</taxon>
    </lineage>
</organism>
<sequence length="140" mass="15288">MNGASRIVPSIDSSTMTTKKKIFSTAACVPVTAAVALLTGCAANQPKPLYQWDGYQPQVYEYFKGQKSPEEQIGALEQALQKIRAKGNRPPPGFEAHLGMLYAGVGKEQQAAQAFEAEKEAFPESAAYMDFLLKKKSKQQ</sequence>
<dbReference type="Pfam" id="PF16068">
    <property type="entry name" value="DUF4810"/>
    <property type="match status" value="1"/>
</dbReference>
<dbReference type="EMBL" id="FXAN01000106">
    <property type="protein sequence ID" value="SMG02539.1"/>
    <property type="molecule type" value="Genomic_DNA"/>
</dbReference>
<keyword evidence="1" id="KW-0449">Lipoprotein</keyword>
<dbReference type="InterPro" id="IPR014508">
    <property type="entry name" value="UCP020555_TPR-like"/>
</dbReference>